<keyword evidence="2" id="KW-1185">Reference proteome</keyword>
<name>E9H479_DAPPU</name>
<sequence length="88" mass="9864">MGAMTIDGQKGEKFEDYVDSLEDVNASRGYFTVHNARTKMDNFLGRKVMKIAVYAEKIASRKQEALNLAYLEFAEKLFVTGLIPAARA</sequence>
<evidence type="ECO:0000313" key="1">
    <source>
        <dbReference type="EMBL" id="EFX73483.1"/>
    </source>
</evidence>
<reference evidence="1 2" key="1">
    <citation type="journal article" date="2011" name="Science">
        <title>The ecoresponsive genome of Daphnia pulex.</title>
        <authorList>
            <person name="Colbourne J.K."/>
            <person name="Pfrender M.E."/>
            <person name="Gilbert D."/>
            <person name="Thomas W.K."/>
            <person name="Tucker A."/>
            <person name="Oakley T.H."/>
            <person name="Tokishita S."/>
            <person name="Aerts A."/>
            <person name="Arnold G.J."/>
            <person name="Basu M.K."/>
            <person name="Bauer D.J."/>
            <person name="Caceres C.E."/>
            <person name="Carmel L."/>
            <person name="Casola C."/>
            <person name="Choi J.H."/>
            <person name="Detter J.C."/>
            <person name="Dong Q."/>
            <person name="Dusheyko S."/>
            <person name="Eads B.D."/>
            <person name="Frohlich T."/>
            <person name="Geiler-Samerotte K.A."/>
            <person name="Gerlach D."/>
            <person name="Hatcher P."/>
            <person name="Jogdeo S."/>
            <person name="Krijgsveld J."/>
            <person name="Kriventseva E.V."/>
            <person name="Kultz D."/>
            <person name="Laforsch C."/>
            <person name="Lindquist E."/>
            <person name="Lopez J."/>
            <person name="Manak J.R."/>
            <person name="Muller J."/>
            <person name="Pangilinan J."/>
            <person name="Patwardhan R.P."/>
            <person name="Pitluck S."/>
            <person name="Pritham E.J."/>
            <person name="Rechtsteiner A."/>
            <person name="Rho M."/>
            <person name="Rogozin I.B."/>
            <person name="Sakarya O."/>
            <person name="Salamov A."/>
            <person name="Schaack S."/>
            <person name="Shapiro H."/>
            <person name="Shiga Y."/>
            <person name="Skalitzky C."/>
            <person name="Smith Z."/>
            <person name="Souvorov A."/>
            <person name="Sung W."/>
            <person name="Tang Z."/>
            <person name="Tsuchiya D."/>
            <person name="Tu H."/>
            <person name="Vos H."/>
            <person name="Wang M."/>
            <person name="Wolf Y.I."/>
            <person name="Yamagata H."/>
            <person name="Yamada T."/>
            <person name="Ye Y."/>
            <person name="Shaw J.R."/>
            <person name="Andrews J."/>
            <person name="Crease T.J."/>
            <person name="Tang H."/>
            <person name="Lucas S.M."/>
            <person name="Robertson H.M."/>
            <person name="Bork P."/>
            <person name="Koonin E.V."/>
            <person name="Zdobnov E.M."/>
            <person name="Grigoriev I.V."/>
            <person name="Lynch M."/>
            <person name="Boore J.L."/>
        </authorList>
    </citation>
    <scope>NUCLEOTIDE SEQUENCE [LARGE SCALE GENOMIC DNA]</scope>
</reference>
<dbReference type="InParanoid" id="E9H479"/>
<proteinExistence type="predicted"/>
<dbReference type="KEGG" id="dpx:DAPPUDRAFT_325269"/>
<organism evidence="1 2">
    <name type="scientific">Daphnia pulex</name>
    <name type="common">Water flea</name>
    <dbReference type="NCBI Taxonomy" id="6669"/>
    <lineage>
        <taxon>Eukaryota</taxon>
        <taxon>Metazoa</taxon>
        <taxon>Ecdysozoa</taxon>
        <taxon>Arthropoda</taxon>
        <taxon>Crustacea</taxon>
        <taxon>Branchiopoda</taxon>
        <taxon>Diplostraca</taxon>
        <taxon>Cladocera</taxon>
        <taxon>Anomopoda</taxon>
        <taxon>Daphniidae</taxon>
        <taxon>Daphnia</taxon>
    </lineage>
</organism>
<dbReference type="HOGENOM" id="CLU_2374911_0_0_1"/>
<dbReference type="AlphaFoldDB" id="E9H479"/>
<evidence type="ECO:0000313" key="2">
    <source>
        <dbReference type="Proteomes" id="UP000000305"/>
    </source>
</evidence>
<dbReference type="PhylomeDB" id="E9H479"/>
<gene>
    <name evidence="1" type="ORF">DAPPUDRAFT_325269</name>
</gene>
<accession>E9H479</accession>
<protein>
    <submittedName>
        <fullName evidence="1">Uncharacterized protein</fullName>
    </submittedName>
</protein>
<dbReference type="EMBL" id="GL732590">
    <property type="protein sequence ID" value="EFX73483.1"/>
    <property type="molecule type" value="Genomic_DNA"/>
</dbReference>
<dbReference type="Proteomes" id="UP000000305">
    <property type="component" value="Unassembled WGS sequence"/>
</dbReference>